<dbReference type="Ensembl" id="ENSCPGT00000011875.1">
    <property type="protein sequence ID" value="ENSCPGP00000010830.1"/>
    <property type="gene ID" value="ENSCPGG00000007708.1"/>
</dbReference>
<feature type="region of interest" description="Disordered" evidence="1">
    <location>
        <begin position="1"/>
        <end position="79"/>
    </location>
</feature>
<feature type="region of interest" description="Disordered" evidence="1">
    <location>
        <begin position="163"/>
        <end position="220"/>
    </location>
</feature>
<evidence type="ECO:0000256" key="1">
    <source>
        <dbReference type="SAM" id="MobiDB-lite"/>
    </source>
</evidence>
<protein>
    <submittedName>
        <fullName evidence="2">Uncharacterized protein</fullName>
    </submittedName>
</protein>
<reference evidence="2" key="2">
    <citation type="submission" date="2025-09" db="UniProtKB">
        <authorList>
            <consortium name="Ensembl"/>
        </authorList>
    </citation>
    <scope>IDENTIFICATION</scope>
</reference>
<dbReference type="SMR" id="A0A8C3JM28"/>
<reference evidence="2" key="1">
    <citation type="submission" date="2025-08" db="UniProtKB">
        <authorList>
            <consortium name="Ensembl"/>
        </authorList>
    </citation>
    <scope>IDENTIFICATION</scope>
</reference>
<proteinExistence type="predicted"/>
<dbReference type="Proteomes" id="UP000694419">
    <property type="component" value="Unplaced"/>
</dbReference>
<feature type="compositionally biased region" description="Low complexity" evidence="1">
    <location>
        <begin position="66"/>
        <end position="75"/>
    </location>
</feature>
<name>A0A8C3JM28_9CHAR</name>
<evidence type="ECO:0000313" key="2">
    <source>
        <dbReference type="Ensembl" id="ENSCPGP00000010830.1"/>
    </source>
</evidence>
<feature type="compositionally biased region" description="Gly residues" evidence="1">
    <location>
        <begin position="190"/>
        <end position="209"/>
    </location>
</feature>
<accession>A0A8C3JM28</accession>
<keyword evidence="3" id="KW-1185">Reference proteome</keyword>
<evidence type="ECO:0000313" key="3">
    <source>
        <dbReference type="Proteomes" id="UP000694419"/>
    </source>
</evidence>
<dbReference type="AlphaFoldDB" id="A0A8C3JM28"/>
<sequence length="260" mass="27630">MRLLRQILRERERSANPPPLPHRGETLQVQRLRQPIHHPGQPQSSFSPAPRKIPPRPDEPPPRPSTPGLSSPPGGEADPALERRLLRHLADVALSLPTDALAICRAISTPEAPVTPRGVESLLEKFAAQELIEVRRGLLQDGPSPQATVVTYADHSKLSAMTGAVGESGGDGGLAPLKDSGGRKRRGEQEGGGASNMAAGGGGGGGGGEAGKEAAKKWRKQASDVDLEIESLLSQQSTKEQQSKKVGADFYQYIEFLGDF</sequence>
<organism evidence="2 3">
    <name type="scientific">Calidris pygmaea</name>
    <name type="common">Spoon-billed sandpiper</name>
    <dbReference type="NCBI Taxonomy" id="425635"/>
    <lineage>
        <taxon>Eukaryota</taxon>
        <taxon>Metazoa</taxon>
        <taxon>Chordata</taxon>
        <taxon>Craniata</taxon>
        <taxon>Vertebrata</taxon>
        <taxon>Euteleostomi</taxon>
        <taxon>Archelosauria</taxon>
        <taxon>Archosauria</taxon>
        <taxon>Dinosauria</taxon>
        <taxon>Saurischia</taxon>
        <taxon>Theropoda</taxon>
        <taxon>Coelurosauria</taxon>
        <taxon>Aves</taxon>
        <taxon>Neognathae</taxon>
        <taxon>Neoaves</taxon>
        <taxon>Charadriiformes</taxon>
        <taxon>Scolopacidae</taxon>
        <taxon>Calidris</taxon>
    </lineage>
</organism>